<comment type="subcellular location">
    <subcellularLocation>
        <location evidence="1">Nucleus</location>
    </subcellularLocation>
</comment>
<dbReference type="InterPro" id="IPR001005">
    <property type="entry name" value="SANT/Myb"/>
</dbReference>
<dbReference type="GO" id="GO:0003700">
    <property type="term" value="F:DNA-binding transcription factor activity"/>
    <property type="evidence" value="ECO:0007669"/>
    <property type="project" value="InterPro"/>
</dbReference>
<dbReference type="GO" id="GO:0003677">
    <property type="term" value="F:DNA binding"/>
    <property type="evidence" value="ECO:0007669"/>
    <property type="project" value="InterPro"/>
</dbReference>
<feature type="region of interest" description="Disordered" evidence="5">
    <location>
        <begin position="365"/>
        <end position="385"/>
    </location>
</feature>
<dbReference type="InterPro" id="IPR009057">
    <property type="entry name" value="Homeodomain-like_sf"/>
</dbReference>
<proteinExistence type="predicted"/>
<dbReference type="Pfam" id="PF00249">
    <property type="entry name" value="Myb_DNA-binding"/>
    <property type="match status" value="1"/>
</dbReference>
<sequence length="385" mass="42792">MEGSQATGCSKTSASRQDHQEESEESAENDEDDSRPKNGGSSSNSTVEENEKKTSVRPYVRSKMPRLRWTPELHLCFIKAVERLGGQDRATPKLVLQLMNVNGLSIAHVKSHLQMYRSKKIDESGQAVGDHRHLMEGGDRNIYNLSQLPMLQGYNQRHSSTFRCGDASWNAREHFIYSPHHMGRRLIDETRQGLYGSMTERLFGSHNTSNWTTTTTTTTCNFLTSASSSFGAPPIWKTEELNHDLLSTSHQKHRFWHSPSSASLNELNRPTISHHQLQAKVGETTTTSNNKNVPPHLKSFSTNAADERKTLKRKASADCNLDLELSLKLTPTIDDSGRSLEGSEVDSELSLSLCSPSSSKLSRLKGGFDDNKGHAKGASTLDLTI</sequence>
<keyword evidence="2" id="KW-0805">Transcription regulation</keyword>
<keyword evidence="4" id="KW-0539">Nucleus</keyword>
<dbReference type="PROSITE" id="PS51294">
    <property type="entry name" value="HTH_MYB"/>
    <property type="match status" value="1"/>
</dbReference>
<dbReference type="GO" id="GO:0005634">
    <property type="term" value="C:nucleus"/>
    <property type="evidence" value="ECO:0007669"/>
    <property type="project" value="UniProtKB-SubCell"/>
</dbReference>
<evidence type="ECO:0000313" key="8">
    <source>
        <dbReference type="Proteomes" id="UP001141552"/>
    </source>
</evidence>
<name>A0A9Q0FWP2_9ROSI</name>
<dbReference type="EMBL" id="JAKUCV010003757">
    <property type="protein sequence ID" value="KAJ4837711.1"/>
    <property type="molecule type" value="Genomic_DNA"/>
</dbReference>
<feature type="region of interest" description="Disordered" evidence="5">
    <location>
        <begin position="1"/>
        <end position="59"/>
    </location>
</feature>
<dbReference type="InterPro" id="IPR006447">
    <property type="entry name" value="Myb_dom_plants"/>
</dbReference>
<feature type="domain" description="HTH myb-type" evidence="6">
    <location>
        <begin position="61"/>
        <end position="121"/>
    </location>
</feature>
<gene>
    <name evidence="7" type="ORF">Tsubulata_027916</name>
</gene>
<protein>
    <recommendedName>
        <fullName evidence="6">HTH myb-type domain-containing protein</fullName>
    </recommendedName>
</protein>
<evidence type="ECO:0000256" key="2">
    <source>
        <dbReference type="ARBA" id="ARBA00023015"/>
    </source>
</evidence>
<evidence type="ECO:0000256" key="3">
    <source>
        <dbReference type="ARBA" id="ARBA00023163"/>
    </source>
</evidence>
<dbReference type="OrthoDB" id="551907at2759"/>
<accession>A0A9Q0FWP2</accession>
<organism evidence="7 8">
    <name type="scientific">Turnera subulata</name>
    <dbReference type="NCBI Taxonomy" id="218843"/>
    <lineage>
        <taxon>Eukaryota</taxon>
        <taxon>Viridiplantae</taxon>
        <taxon>Streptophyta</taxon>
        <taxon>Embryophyta</taxon>
        <taxon>Tracheophyta</taxon>
        <taxon>Spermatophyta</taxon>
        <taxon>Magnoliopsida</taxon>
        <taxon>eudicotyledons</taxon>
        <taxon>Gunneridae</taxon>
        <taxon>Pentapetalae</taxon>
        <taxon>rosids</taxon>
        <taxon>fabids</taxon>
        <taxon>Malpighiales</taxon>
        <taxon>Passifloraceae</taxon>
        <taxon>Turnera</taxon>
    </lineage>
</organism>
<evidence type="ECO:0000256" key="5">
    <source>
        <dbReference type="SAM" id="MobiDB-lite"/>
    </source>
</evidence>
<evidence type="ECO:0000313" key="7">
    <source>
        <dbReference type="EMBL" id="KAJ4837711.1"/>
    </source>
</evidence>
<dbReference type="FunFam" id="1.10.10.60:FF:000002">
    <property type="entry name" value="Myb family transcription factor"/>
    <property type="match status" value="1"/>
</dbReference>
<feature type="compositionally biased region" description="Acidic residues" evidence="5">
    <location>
        <begin position="21"/>
        <end position="33"/>
    </location>
</feature>
<dbReference type="AlphaFoldDB" id="A0A9Q0FWP2"/>
<dbReference type="NCBIfam" id="TIGR01557">
    <property type="entry name" value="myb_SHAQKYF"/>
    <property type="match status" value="1"/>
</dbReference>
<dbReference type="InterPro" id="IPR017930">
    <property type="entry name" value="Myb_dom"/>
</dbReference>
<reference evidence="7" key="2">
    <citation type="journal article" date="2023" name="Plants (Basel)">
        <title>Annotation of the Turnera subulata (Passifloraceae) Draft Genome Reveals the S-Locus Evolved after the Divergence of Turneroideae from Passifloroideae in a Stepwise Manner.</title>
        <authorList>
            <person name="Henning P.M."/>
            <person name="Roalson E.H."/>
            <person name="Mir W."/>
            <person name="McCubbin A.G."/>
            <person name="Shore J.S."/>
        </authorList>
    </citation>
    <scope>NUCLEOTIDE SEQUENCE</scope>
    <source>
        <strain evidence="7">F60SS</strain>
    </source>
</reference>
<reference evidence="7" key="1">
    <citation type="submission" date="2022-02" db="EMBL/GenBank/DDBJ databases">
        <authorList>
            <person name="Henning P.M."/>
            <person name="McCubbin A.G."/>
            <person name="Shore J.S."/>
        </authorList>
    </citation>
    <scope>NUCLEOTIDE SEQUENCE</scope>
    <source>
        <strain evidence="7">F60SS</strain>
        <tissue evidence="7">Leaves</tissue>
    </source>
</reference>
<evidence type="ECO:0000256" key="1">
    <source>
        <dbReference type="ARBA" id="ARBA00004123"/>
    </source>
</evidence>
<dbReference type="Proteomes" id="UP001141552">
    <property type="component" value="Unassembled WGS sequence"/>
</dbReference>
<comment type="caution">
    <text evidence="7">The sequence shown here is derived from an EMBL/GenBank/DDBJ whole genome shotgun (WGS) entry which is preliminary data.</text>
</comment>
<dbReference type="SUPFAM" id="SSF46689">
    <property type="entry name" value="Homeodomain-like"/>
    <property type="match status" value="1"/>
</dbReference>
<evidence type="ECO:0000256" key="4">
    <source>
        <dbReference type="ARBA" id="ARBA00023242"/>
    </source>
</evidence>
<keyword evidence="3" id="KW-0804">Transcription</keyword>
<keyword evidence="8" id="KW-1185">Reference proteome</keyword>
<evidence type="ECO:0000259" key="6">
    <source>
        <dbReference type="PROSITE" id="PS51294"/>
    </source>
</evidence>
<feature type="compositionally biased region" description="Polar residues" evidence="5">
    <location>
        <begin position="1"/>
        <end position="15"/>
    </location>
</feature>
<dbReference type="InterPro" id="IPR046955">
    <property type="entry name" value="PHR1-like"/>
</dbReference>
<dbReference type="PANTHER" id="PTHR31314:SF175">
    <property type="entry name" value="HTH MYB-TYPE DOMAIN-CONTAINING PROTEIN"/>
    <property type="match status" value="1"/>
</dbReference>
<dbReference type="PANTHER" id="PTHR31314">
    <property type="entry name" value="MYB FAMILY TRANSCRIPTION FACTOR PHL7-LIKE"/>
    <property type="match status" value="1"/>
</dbReference>
<dbReference type="Gene3D" id="1.10.10.60">
    <property type="entry name" value="Homeodomain-like"/>
    <property type="match status" value="1"/>
</dbReference>